<comment type="caution">
    <text evidence="2">The sequence shown here is derived from an EMBL/GenBank/DDBJ whole genome shotgun (WGS) entry which is preliminary data.</text>
</comment>
<gene>
    <name evidence="2" type="ORF">RFI_31267</name>
</gene>
<keyword evidence="3" id="KW-1185">Reference proteome</keyword>
<dbReference type="Proteomes" id="UP000023152">
    <property type="component" value="Unassembled WGS sequence"/>
</dbReference>
<reference evidence="2 3" key="1">
    <citation type="journal article" date="2013" name="Curr. Biol.">
        <title>The Genome of the Foraminiferan Reticulomyxa filosa.</title>
        <authorList>
            <person name="Glockner G."/>
            <person name="Hulsmann N."/>
            <person name="Schleicher M."/>
            <person name="Noegel A.A."/>
            <person name="Eichinger L."/>
            <person name="Gallinger C."/>
            <person name="Pawlowski J."/>
            <person name="Sierra R."/>
            <person name="Euteneuer U."/>
            <person name="Pillet L."/>
            <person name="Moustafa A."/>
            <person name="Platzer M."/>
            <person name="Groth M."/>
            <person name="Szafranski K."/>
            <person name="Schliwa M."/>
        </authorList>
    </citation>
    <scope>NUCLEOTIDE SEQUENCE [LARGE SCALE GENOMIC DNA]</scope>
</reference>
<evidence type="ECO:0000313" key="3">
    <source>
        <dbReference type="Proteomes" id="UP000023152"/>
    </source>
</evidence>
<name>X6LWX8_RETFI</name>
<sequence length="204" mass="23432">MEMGPTYVGHDYCTSADDNHSQNIRTCDQVYLYVCLCIVNDIDQLFEWMFNIQPLGPTAQDTDSLPIIVWIITVQNAHVTIMKGSSIVCSYYVLSSSSKLTPHLIKLLKANEQVLEQSYLPGCSKLLLRVDRADGNEEAYPNEQIRVSVDDDERSRVEEDHCFNEDDNKVKAMKDNDNDTTIDEKNRKNKGSKKKSKYKYQYKC</sequence>
<organism evidence="2 3">
    <name type="scientific">Reticulomyxa filosa</name>
    <dbReference type="NCBI Taxonomy" id="46433"/>
    <lineage>
        <taxon>Eukaryota</taxon>
        <taxon>Sar</taxon>
        <taxon>Rhizaria</taxon>
        <taxon>Retaria</taxon>
        <taxon>Foraminifera</taxon>
        <taxon>Monothalamids</taxon>
        <taxon>Reticulomyxidae</taxon>
        <taxon>Reticulomyxa</taxon>
    </lineage>
</organism>
<accession>X6LWX8</accession>
<evidence type="ECO:0000256" key="1">
    <source>
        <dbReference type="SAM" id="MobiDB-lite"/>
    </source>
</evidence>
<proteinExistence type="predicted"/>
<evidence type="ECO:0000313" key="2">
    <source>
        <dbReference type="EMBL" id="ETO06129.1"/>
    </source>
</evidence>
<dbReference type="EMBL" id="ASPP01027465">
    <property type="protein sequence ID" value="ETO06129.1"/>
    <property type="molecule type" value="Genomic_DNA"/>
</dbReference>
<feature type="region of interest" description="Disordered" evidence="1">
    <location>
        <begin position="150"/>
        <end position="204"/>
    </location>
</feature>
<dbReference type="AlphaFoldDB" id="X6LWX8"/>
<feature type="compositionally biased region" description="Basic and acidic residues" evidence="1">
    <location>
        <begin position="153"/>
        <end position="186"/>
    </location>
</feature>
<feature type="compositionally biased region" description="Basic residues" evidence="1">
    <location>
        <begin position="187"/>
        <end position="204"/>
    </location>
</feature>
<protein>
    <submittedName>
        <fullName evidence="2">Uncharacterized protein</fullName>
    </submittedName>
</protein>